<evidence type="ECO:0000313" key="2">
    <source>
        <dbReference type="Proteomes" id="UP001597295"/>
    </source>
</evidence>
<accession>A0ABW5DNF2</accession>
<sequence>MTVELRLLLVAFAIAATALIGPGLAAADPDPHQERGARVEMPTWRLAQDPLPRYVRVMPLSSRAQIGGY</sequence>
<reference evidence="2" key="1">
    <citation type="journal article" date="2019" name="Int. J. Syst. Evol. Microbiol.">
        <title>The Global Catalogue of Microorganisms (GCM) 10K type strain sequencing project: providing services to taxonomists for standard genome sequencing and annotation.</title>
        <authorList>
            <consortium name="The Broad Institute Genomics Platform"/>
            <consortium name="The Broad Institute Genome Sequencing Center for Infectious Disease"/>
            <person name="Wu L."/>
            <person name="Ma J."/>
        </authorList>
    </citation>
    <scope>NUCLEOTIDE SEQUENCE [LARGE SCALE GENOMIC DNA]</scope>
    <source>
        <strain evidence="2">CGMCC 1.19062</strain>
    </source>
</reference>
<proteinExistence type="predicted"/>
<dbReference type="EMBL" id="JBHUIP010000004">
    <property type="protein sequence ID" value="MFD2262444.1"/>
    <property type="molecule type" value="Genomic_DNA"/>
</dbReference>
<comment type="caution">
    <text evidence="1">The sequence shown here is derived from an EMBL/GenBank/DDBJ whole genome shotgun (WGS) entry which is preliminary data.</text>
</comment>
<organism evidence="1 2">
    <name type="scientific">Lacibacterium aquatile</name>
    <dbReference type="NCBI Taxonomy" id="1168082"/>
    <lineage>
        <taxon>Bacteria</taxon>
        <taxon>Pseudomonadati</taxon>
        <taxon>Pseudomonadota</taxon>
        <taxon>Alphaproteobacteria</taxon>
        <taxon>Rhodospirillales</taxon>
        <taxon>Rhodospirillaceae</taxon>
    </lineage>
</organism>
<dbReference type="RefSeq" id="WP_379875404.1">
    <property type="nucleotide sequence ID" value="NZ_JBHUIP010000004.1"/>
</dbReference>
<protein>
    <submittedName>
        <fullName evidence="1">Uncharacterized protein</fullName>
    </submittedName>
</protein>
<evidence type="ECO:0000313" key="1">
    <source>
        <dbReference type="EMBL" id="MFD2262444.1"/>
    </source>
</evidence>
<dbReference type="Proteomes" id="UP001597295">
    <property type="component" value="Unassembled WGS sequence"/>
</dbReference>
<keyword evidence="2" id="KW-1185">Reference proteome</keyword>
<name>A0ABW5DNF2_9PROT</name>
<gene>
    <name evidence="1" type="ORF">ACFSM5_06050</name>
</gene>